<evidence type="ECO:0000256" key="11">
    <source>
        <dbReference type="ARBA" id="ARBA00047838"/>
    </source>
</evidence>
<dbReference type="RefSeq" id="WP_093318438.1">
    <property type="nucleotide sequence ID" value="NZ_FOHV01000007.1"/>
</dbReference>
<dbReference type="NCBIfam" id="TIGR01855">
    <property type="entry name" value="IMP_synth_hisH"/>
    <property type="match status" value="1"/>
</dbReference>
<comment type="pathway">
    <text evidence="2 13">Amino-acid biosynthesis; L-histidine biosynthesis; L-histidine from 5-phospho-alpha-D-ribose 1-diphosphate: step 5/9.</text>
</comment>
<dbReference type="HAMAP" id="MF_00278">
    <property type="entry name" value="HisH"/>
    <property type="match status" value="1"/>
</dbReference>
<keyword evidence="7 13" id="KW-0315">Glutamine amidotransferase</keyword>
<dbReference type="OrthoDB" id="9807137at2"/>
<dbReference type="GO" id="GO:0004359">
    <property type="term" value="F:glutaminase activity"/>
    <property type="evidence" value="ECO:0007669"/>
    <property type="project" value="UniProtKB-EC"/>
</dbReference>
<dbReference type="UniPathway" id="UPA00031">
    <property type="reaction ID" value="UER00010"/>
</dbReference>
<organism evidence="16 17">
    <name type="scientific">Thorsellia anophelis DSM 18579</name>
    <dbReference type="NCBI Taxonomy" id="1123402"/>
    <lineage>
        <taxon>Bacteria</taxon>
        <taxon>Pseudomonadati</taxon>
        <taxon>Pseudomonadota</taxon>
        <taxon>Gammaproteobacteria</taxon>
        <taxon>Enterobacterales</taxon>
        <taxon>Thorselliaceae</taxon>
        <taxon>Thorsellia</taxon>
    </lineage>
</organism>
<dbReference type="PRINTS" id="PR00097">
    <property type="entry name" value="ANTSNTHASEII"/>
</dbReference>
<evidence type="ECO:0000256" key="8">
    <source>
        <dbReference type="ARBA" id="ARBA00023102"/>
    </source>
</evidence>
<feature type="domain" description="Glutamine amidotransferase" evidence="15">
    <location>
        <begin position="44"/>
        <end position="198"/>
    </location>
</feature>
<dbReference type="EMBL" id="FOHV01000007">
    <property type="protein sequence ID" value="SET00409.1"/>
    <property type="molecule type" value="Genomic_DNA"/>
</dbReference>
<evidence type="ECO:0000256" key="7">
    <source>
        <dbReference type="ARBA" id="ARBA00022962"/>
    </source>
</evidence>
<dbReference type="AlphaFoldDB" id="A0A1I0B2V9"/>
<evidence type="ECO:0000313" key="17">
    <source>
        <dbReference type="Proteomes" id="UP000242642"/>
    </source>
</evidence>
<name>A0A1I0B2V9_9GAMM</name>
<dbReference type="PIRSF" id="PIRSF000495">
    <property type="entry name" value="Amidotransf_hisH"/>
    <property type="match status" value="1"/>
</dbReference>
<dbReference type="InterPro" id="IPR010139">
    <property type="entry name" value="Imidazole-glycPsynth_HisH"/>
</dbReference>
<comment type="subunit">
    <text evidence="3 13">Heterodimer of HisH and HisF.</text>
</comment>
<evidence type="ECO:0000256" key="1">
    <source>
        <dbReference type="ARBA" id="ARBA00004496"/>
    </source>
</evidence>
<keyword evidence="6 13" id="KW-0378">Hydrolase</keyword>
<dbReference type="GO" id="GO:0000107">
    <property type="term" value="F:imidazoleglycerol-phosphate synthase activity"/>
    <property type="evidence" value="ECO:0007669"/>
    <property type="project" value="UniProtKB-UniRule"/>
</dbReference>
<dbReference type="PANTHER" id="PTHR42701">
    <property type="entry name" value="IMIDAZOLE GLYCEROL PHOSPHATE SYNTHASE SUBUNIT HISH"/>
    <property type="match status" value="1"/>
</dbReference>
<keyword evidence="9 13" id="KW-0456">Lyase</keyword>
<comment type="catalytic activity">
    <reaction evidence="11 13">
        <text>5-[(5-phospho-1-deoxy-D-ribulos-1-ylimino)methylamino]-1-(5-phospho-beta-D-ribosyl)imidazole-4-carboxamide + L-glutamine = D-erythro-1-(imidazol-4-yl)glycerol 3-phosphate + 5-amino-1-(5-phospho-beta-D-ribosyl)imidazole-4-carboxamide + L-glutamate + H(+)</text>
        <dbReference type="Rhea" id="RHEA:24793"/>
        <dbReference type="ChEBI" id="CHEBI:15378"/>
        <dbReference type="ChEBI" id="CHEBI:29985"/>
        <dbReference type="ChEBI" id="CHEBI:58278"/>
        <dbReference type="ChEBI" id="CHEBI:58359"/>
        <dbReference type="ChEBI" id="CHEBI:58475"/>
        <dbReference type="ChEBI" id="CHEBI:58525"/>
        <dbReference type="EC" id="4.3.2.10"/>
    </reaction>
</comment>
<feature type="active site" description="Nucleophile" evidence="13 14">
    <location>
        <position position="81"/>
    </location>
</feature>
<dbReference type="SUPFAM" id="SSF52317">
    <property type="entry name" value="Class I glutamine amidotransferase-like"/>
    <property type="match status" value="1"/>
</dbReference>
<gene>
    <name evidence="13" type="primary">hisH</name>
    <name evidence="16" type="ORF">SAMN02583745_01098</name>
</gene>
<dbReference type="GO" id="GO:0005737">
    <property type="term" value="C:cytoplasm"/>
    <property type="evidence" value="ECO:0007669"/>
    <property type="project" value="UniProtKB-SubCell"/>
</dbReference>
<dbReference type="Proteomes" id="UP000242642">
    <property type="component" value="Unassembled WGS sequence"/>
</dbReference>
<keyword evidence="5 13" id="KW-0028">Amino-acid biosynthesis</keyword>
<dbReference type="Gene3D" id="3.40.50.880">
    <property type="match status" value="1"/>
</dbReference>
<evidence type="ECO:0000256" key="2">
    <source>
        <dbReference type="ARBA" id="ARBA00005091"/>
    </source>
</evidence>
<evidence type="ECO:0000256" key="13">
    <source>
        <dbReference type="HAMAP-Rule" id="MF_00278"/>
    </source>
</evidence>
<evidence type="ECO:0000256" key="4">
    <source>
        <dbReference type="ARBA" id="ARBA00022490"/>
    </source>
</evidence>
<evidence type="ECO:0000259" key="15">
    <source>
        <dbReference type="Pfam" id="PF00117"/>
    </source>
</evidence>
<comment type="function">
    <text evidence="10 13">IGPS catalyzes the conversion of PRFAR and glutamine to IGP, AICAR and glutamate. The HisH subunit catalyzes the hydrolysis of glutamine to glutamate and ammonia as part of the synthesis of IGP and AICAR. The resulting ammonia molecule is channeled to the active site of HisF.</text>
</comment>
<evidence type="ECO:0000256" key="12">
    <source>
        <dbReference type="ARBA" id="ARBA00049534"/>
    </source>
</evidence>
<comment type="subcellular location">
    <subcellularLocation>
        <location evidence="1 13">Cytoplasm</location>
    </subcellularLocation>
</comment>
<comment type="catalytic activity">
    <reaction evidence="12 13">
        <text>L-glutamine + H2O = L-glutamate + NH4(+)</text>
        <dbReference type="Rhea" id="RHEA:15889"/>
        <dbReference type="ChEBI" id="CHEBI:15377"/>
        <dbReference type="ChEBI" id="CHEBI:28938"/>
        <dbReference type="ChEBI" id="CHEBI:29985"/>
        <dbReference type="ChEBI" id="CHEBI:58359"/>
        <dbReference type="EC" id="3.5.1.2"/>
    </reaction>
</comment>
<dbReference type="FunFam" id="3.40.50.880:FF:000009">
    <property type="entry name" value="Imidazole glycerol phosphate synthase subunit HisH"/>
    <property type="match status" value="1"/>
</dbReference>
<sequence>MPIKPNIVILNTGCANLTSVEFALKRLGYTPVISDEPSVVKRADKVLLPGVGTAKAAMAELAGRNLISLVQSLTQPVLGICLGMQLLTSFSEETQGVALLDLIQAQTQLMKPNELPIPHCGWNTLSAHTNHPLFEGISKDAYFYFVHSYSVPVGEYTLATTEYGGAFSAAIAHDNFTGVQFHPERSGQAGAKLLKNFIEM</sequence>
<protein>
    <recommendedName>
        <fullName evidence="13">Imidazole glycerol phosphate synthase subunit HisH</fullName>
        <ecNumber evidence="13">4.3.2.10</ecNumber>
    </recommendedName>
    <alternativeName>
        <fullName evidence="13">IGP synthase glutaminase subunit</fullName>
        <ecNumber evidence="13">3.5.1.2</ecNumber>
    </alternativeName>
    <alternativeName>
        <fullName evidence="13">IGP synthase subunit HisH</fullName>
    </alternativeName>
    <alternativeName>
        <fullName evidence="13">ImGP synthase subunit HisH</fullName>
        <shortName evidence="13">IGPS subunit HisH</shortName>
    </alternativeName>
</protein>
<proteinExistence type="inferred from homology"/>
<evidence type="ECO:0000256" key="3">
    <source>
        <dbReference type="ARBA" id="ARBA00011152"/>
    </source>
</evidence>
<dbReference type="InterPro" id="IPR017926">
    <property type="entry name" value="GATASE"/>
</dbReference>
<dbReference type="STRING" id="1123402.SAMN02583745_01098"/>
<dbReference type="InterPro" id="IPR029062">
    <property type="entry name" value="Class_I_gatase-like"/>
</dbReference>
<dbReference type="CDD" id="cd01748">
    <property type="entry name" value="GATase1_IGP_Synthase"/>
    <property type="match status" value="1"/>
</dbReference>
<dbReference type="PANTHER" id="PTHR42701:SF1">
    <property type="entry name" value="IMIDAZOLE GLYCEROL PHOSPHATE SYNTHASE SUBUNIT HISH"/>
    <property type="match status" value="1"/>
</dbReference>
<feature type="active site" evidence="13 14">
    <location>
        <position position="184"/>
    </location>
</feature>
<evidence type="ECO:0000256" key="9">
    <source>
        <dbReference type="ARBA" id="ARBA00023239"/>
    </source>
</evidence>
<evidence type="ECO:0000313" key="16">
    <source>
        <dbReference type="EMBL" id="SET00409.1"/>
    </source>
</evidence>
<keyword evidence="17" id="KW-1185">Reference proteome</keyword>
<dbReference type="EC" id="4.3.2.10" evidence="13"/>
<evidence type="ECO:0000256" key="5">
    <source>
        <dbReference type="ARBA" id="ARBA00022605"/>
    </source>
</evidence>
<evidence type="ECO:0000256" key="6">
    <source>
        <dbReference type="ARBA" id="ARBA00022801"/>
    </source>
</evidence>
<dbReference type="GO" id="GO:0000105">
    <property type="term" value="P:L-histidine biosynthetic process"/>
    <property type="evidence" value="ECO:0007669"/>
    <property type="project" value="UniProtKB-UniRule"/>
</dbReference>
<accession>A0A1I0B2V9</accession>
<reference evidence="17" key="1">
    <citation type="submission" date="2016-10" db="EMBL/GenBank/DDBJ databases">
        <authorList>
            <person name="Varghese N."/>
            <person name="Submissions S."/>
        </authorList>
    </citation>
    <scope>NUCLEOTIDE SEQUENCE [LARGE SCALE GENOMIC DNA]</scope>
    <source>
        <strain evidence="17">DSM 18579</strain>
    </source>
</reference>
<keyword evidence="16" id="KW-0808">Transferase</keyword>
<dbReference type="EC" id="3.5.1.2" evidence="13"/>
<feature type="active site" evidence="13 14">
    <location>
        <position position="182"/>
    </location>
</feature>
<keyword evidence="8 13" id="KW-0368">Histidine biosynthesis</keyword>
<evidence type="ECO:0000256" key="10">
    <source>
        <dbReference type="ARBA" id="ARBA00025299"/>
    </source>
</evidence>
<dbReference type="PROSITE" id="PS51273">
    <property type="entry name" value="GATASE_TYPE_1"/>
    <property type="match status" value="1"/>
</dbReference>
<dbReference type="GO" id="GO:0016829">
    <property type="term" value="F:lyase activity"/>
    <property type="evidence" value="ECO:0007669"/>
    <property type="project" value="UniProtKB-KW"/>
</dbReference>
<evidence type="ECO:0000256" key="14">
    <source>
        <dbReference type="PIRSR" id="PIRSR000495-1"/>
    </source>
</evidence>
<dbReference type="Pfam" id="PF00117">
    <property type="entry name" value="GATase"/>
    <property type="match status" value="1"/>
</dbReference>
<keyword evidence="4 13" id="KW-0963">Cytoplasm</keyword>